<dbReference type="Pfam" id="PF15678">
    <property type="entry name" value="SPICE"/>
    <property type="match status" value="1"/>
</dbReference>
<organism evidence="13 14">
    <name type="scientific">Lymnaea stagnalis</name>
    <name type="common">Great pond snail</name>
    <name type="synonym">Helix stagnalis</name>
    <dbReference type="NCBI Taxonomy" id="6523"/>
    <lineage>
        <taxon>Eukaryota</taxon>
        <taxon>Metazoa</taxon>
        <taxon>Spiralia</taxon>
        <taxon>Lophotrochozoa</taxon>
        <taxon>Mollusca</taxon>
        <taxon>Gastropoda</taxon>
        <taxon>Heterobranchia</taxon>
        <taxon>Euthyneura</taxon>
        <taxon>Panpulmonata</taxon>
        <taxon>Hygrophila</taxon>
        <taxon>Lymnaeoidea</taxon>
        <taxon>Lymnaeidae</taxon>
        <taxon>Lymnaea</taxon>
    </lineage>
</organism>
<feature type="compositionally biased region" description="Polar residues" evidence="12">
    <location>
        <begin position="482"/>
        <end position="491"/>
    </location>
</feature>
<feature type="coiled-coil region" evidence="11">
    <location>
        <begin position="665"/>
        <end position="692"/>
    </location>
</feature>
<dbReference type="GO" id="GO:0051310">
    <property type="term" value="P:metaphase chromosome alignment"/>
    <property type="evidence" value="ECO:0007669"/>
    <property type="project" value="TreeGrafter"/>
</dbReference>
<keyword evidence="9" id="KW-0131">Cell cycle</keyword>
<evidence type="ECO:0000313" key="14">
    <source>
        <dbReference type="Proteomes" id="UP001497497"/>
    </source>
</evidence>
<sequence length="770" mass="86509">MSFYRLGHNRRKKAPSKKRPSWDDTVNDLTVLRATPEEVLMRKEAHKSKNHLSVKLEKLRQEREKSKMSGADAQQLVIMKEVLYDQQQLEKVLAKTDRMMSVVKDLFGDDPKRFLGFPNVTTAPNAEHDSSNCASSFVASVPDIYTQTEKLSDSIMDQSALNDMDSSVYSDSSEDEDRPKPISYESKMDLHRFQEFLKEEEKRTAHMDPPTHQPSGNIRHYQDPPTHQPSGNIRHYQDPPTQQPNRNIRHYQNNGDFGLNTKLKTLAVTDSIAQGQGANKEKERFGTPPRNERRGPPLPSERSPPSAMNDTKKVKKTKSINKTSSICSDSGNTTMNDMRKVLQELETEITLYEQQTGRQPHQVQKTETFSGYTIALVTAVSRLTKYLKEAELRINTEVTLREHLTEDVYQLKIIIDALATDLLTTQEEYGKLYLEHLSYRETTQAQLADITNQLKELRWSRSDNPGLAKTDQEISYNNNNNTHSGTSTPLHNAQDPKEPSSYHLLTGANVKTTEAAAPTSDTGIIETDAPTATAAAILLSPPVRKTRLPTTTQAGKYRQSSLASSSSSTNERSYPSLDPPYLTQAPPMTSTVSVPRPIPLVQTNVCQPLTFQQPMAQASVPHLRASGSSIFSKPQPADDSVGLEDEAKLLQQLSVDEALSNPALQSLMQSQITELNRQQEEARRRLLELLDSNRLQQQNLPHFLEQGFSPIEADKDSYGLEHKEGTHKGRQLNKPRSRSVSPPISPIPFKNENCWVLKTGGNQEQVLQAQ</sequence>
<evidence type="ECO:0000256" key="1">
    <source>
        <dbReference type="ARBA" id="ARBA00004114"/>
    </source>
</evidence>
<feature type="region of interest" description="Disordered" evidence="12">
    <location>
        <begin position="165"/>
        <end position="189"/>
    </location>
</feature>
<accession>A0AAV2I851</accession>
<dbReference type="GO" id="GO:0046599">
    <property type="term" value="P:regulation of centriole replication"/>
    <property type="evidence" value="ECO:0007669"/>
    <property type="project" value="TreeGrafter"/>
</dbReference>
<evidence type="ECO:0000256" key="9">
    <source>
        <dbReference type="ARBA" id="ARBA00023306"/>
    </source>
</evidence>
<evidence type="ECO:0000256" key="11">
    <source>
        <dbReference type="SAM" id="Coils"/>
    </source>
</evidence>
<evidence type="ECO:0000256" key="8">
    <source>
        <dbReference type="ARBA" id="ARBA00023212"/>
    </source>
</evidence>
<keyword evidence="8" id="KW-0206">Cytoskeleton</keyword>
<evidence type="ECO:0000256" key="7">
    <source>
        <dbReference type="ARBA" id="ARBA00023054"/>
    </source>
</evidence>
<dbReference type="PANTHER" id="PTHR31167">
    <property type="entry name" value="SPINDLE AND CENTRIOLE ASSOCIATED PROTEIN 1 SPICE1"/>
    <property type="match status" value="1"/>
</dbReference>
<reference evidence="13 14" key="1">
    <citation type="submission" date="2024-04" db="EMBL/GenBank/DDBJ databases">
        <authorList>
            <consortium name="Genoscope - CEA"/>
            <person name="William W."/>
        </authorList>
    </citation>
    <scope>NUCLEOTIDE SEQUENCE [LARGE SCALE GENOMIC DNA]</scope>
</reference>
<dbReference type="PANTHER" id="PTHR31167:SF3">
    <property type="entry name" value="SPINDLE AND CENTRIOLE-ASSOCIATED PROTEIN 1"/>
    <property type="match status" value="1"/>
</dbReference>
<feature type="coiled-coil region" evidence="11">
    <location>
        <begin position="42"/>
        <end position="69"/>
    </location>
</feature>
<dbReference type="EMBL" id="CAXITT010000391">
    <property type="protein sequence ID" value="CAL1540647.1"/>
    <property type="molecule type" value="Genomic_DNA"/>
</dbReference>
<feature type="region of interest" description="Disordered" evidence="12">
    <location>
        <begin position="202"/>
        <end position="256"/>
    </location>
</feature>
<name>A0AAV2I851_LYMST</name>
<feature type="region of interest" description="Disordered" evidence="12">
    <location>
        <begin position="271"/>
        <end position="334"/>
    </location>
</feature>
<dbReference type="GO" id="GO:0005813">
    <property type="term" value="C:centrosome"/>
    <property type="evidence" value="ECO:0007669"/>
    <property type="project" value="TreeGrafter"/>
</dbReference>
<dbReference type="AlphaFoldDB" id="A0AAV2I851"/>
<evidence type="ECO:0000256" key="5">
    <source>
        <dbReference type="ARBA" id="ARBA00022618"/>
    </source>
</evidence>
<keyword evidence="7 11" id="KW-0175">Coiled coil</keyword>
<evidence type="ECO:0000313" key="13">
    <source>
        <dbReference type="EMBL" id="CAL1540647.1"/>
    </source>
</evidence>
<keyword evidence="4" id="KW-0963">Cytoplasm</keyword>
<feature type="region of interest" description="Disordered" evidence="12">
    <location>
        <begin position="536"/>
        <end position="589"/>
    </location>
</feature>
<gene>
    <name evidence="13" type="ORF">GSLYS_00014296001</name>
</gene>
<dbReference type="GO" id="GO:0005819">
    <property type="term" value="C:spindle"/>
    <property type="evidence" value="ECO:0007669"/>
    <property type="project" value="UniProtKB-SubCell"/>
</dbReference>
<evidence type="ECO:0000256" key="6">
    <source>
        <dbReference type="ARBA" id="ARBA00022776"/>
    </source>
</evidence>
<comment type="subcellular location">
    <subcellularLocation>
        <location evidence="1">Cytoplasm</location>
        <location evidence="1">Cytoskeleton</location>
        <location evidence="1">Microtubule organizing center</location>
        <location evidence="1">Centrosome</location>
        <location evidence="1">Centriole</location>
    </subcellularLocation>
    <subcellularLocation>
        <location evidence="2">Cytoplasm</location>
        <location evidence="2">Cytoskeleton</location>
        <location evidence="2">Spindle</location>
    </subcellularLocation>
</comment>
<feature type="compositionally biased region" description="Basic and acidic residues" evidence="12">
    <location>
        <begin position="279"/>
        <end position="295"/>
    </location>
</feature>
<evidence type="ECO:0000256" key="2">
    <source>
        <dbReference type="ARBA" id="ARBA00004186"/>
    </source>
</evidence>
<dbReference type="Proteomes" id="UP001497497">
    <property type="component" value="Unassembled WGS sequence"/>
</dbReference>
<dbReference type="GO" id="GO:0051301">
    <property type="term" value="P:cell division"/>
    <property type="evidence" value="ECO:0007669"/>
    <property type="project" value="UniProtKB-KW"/>
</dbReference>
<evidence type="ECO:0000256" key="12">
    <source>
        <dbReference type="SAM" id="MobiDB-lite"/>
    </source>
</evidence>
<feature type="region of interest" description="Disordered" evidence="12">
    <location>
        <begin position="721"/>
        <end position="746"/>
    </location>
</feature>
<feature type="compositionally biased region" description="Basic residues" evidence="12">
    <location>
        <begin position="728"/>
        <end position="737"/>
    </location>
</feature>
<keyword evidence="6" id="KW-0498">Mitosis</keyword>
<dbReference type="GO" id="GO:0090307">
    <property type="term" value="P:mitotic spindle assembly"/>
    <property type="evidence" value="ECO:0007669"/>
    <property type="project" value="InterPro"/>
</dbReference>
<keyword evidence="5" id="KW-0132">Cell division</keyword>
<evidence type="ECO:0000256" key="4">
    <source>
        <dbReference type="ARBA" id="ARBA00022490"/>
    </source>
</evidence>
<evidence type="ECO:0000256" key="3">
    <source>
        <dbReference type="ARBA" id="ARBA00018313"/>
    </source>
</evidence>
<protein>
    <recommendedName>
        <fullName evidence="3">Spindle and centriole-associated protein 1</fullName>
    </recommendedName>
    <alternativeName>
        <fullName evidence="10">Coiled-coil domain-containing protein 52</fullName>
    </alternativeName>
</protein>
<dbReference type="GO" id="GO:0005814">
    <property type="term" value="C:centriole"/>
    <property type="evidence" value="ECO:0007669"/>
    <property type="project" value="UniProtKB-SubCell"/>
</dbReference>
<proteinExistence type="predicted"/>
<feature type="compositionally biased region" description="Basic residues" evidence="12">
    <location>
        <begin position="7"/>
        <end position="19"/>
    </location>
</feature>
<feature type="compositionally biased region" description="Polar residues" evidence="12">
    <location>
        <begin position="239"/>
        <end position="255"/>
    </location>
</feature>
<feature type="compositionally biased region" description="Low complexity" evidence="12">
    <location>
        <begin position="560"/>
        <end position="576"/>
    </location>
</feature>
<dbReference type="InterPro" id="IPR031387">
    <property type="entry name" value="SPICE1"/>
</dbReference>
<keyword evidence="14" id="KW-1185">Reference proteome</keyword>
<feature type="region of interest" description="Disordered" evidence="12">
    <location>
        <begin position="1"/>
        <end position="24"/>
    </location>
</feature>
<feature type="region of interest" description="Disordered" evidence="12">
    <location>
        <begin position="461"/>
        <end position="503"/>
    </location>
</feature>
<evidence type="ECO:0000256" key="10">
    <source>
        <dbReference type="ARBA" id="ARBA00030722"/>
    </source>
</evidence>
<comment type="caution">
    <text evidence="13">The sequence shown here is derived from an EMBL/GenBank/DDBJ whole genome shotgun (WGS) entry which is preliminary data.</text>
</comment>